<protein>
    <submittedName>
        <fullName evidence="4">DnaJ protein, putative</fullName>
    </submittedName>
</protein>
<evidence type="ECO:0000313" key="5">
    <source>
        <dbReference type="Proteomes" id="UP000220797"/>
    </source>
</evidence>
<name>A0A1J1GT47_PLAGA</name>
<dbReference type="SMART" id="SM00271">
    <property type="entry name" value="DnaJ"/>
    <property type="match status" value="1"/>
</dbReference>
<feature type="transmembrane region" description="Helical" evidence="2">
    <location>
        <begin position="163"/>
        <end position="182"/>
    </location>
</feature>
<dbReference type="CDD" id="cd06257">
    <property type="entry name" value="DnaJ"/>
    <property type="match status" value="1"/>
</dbReference>
<dbReference type="SUPFAM" id="SSF46565">
    <property type="entry name" value="Chaperone J-domain"/>
    <property type="match status" value="1"/>
</dbReference>
<dbReference type="InterPro" id="IPR018253">
    <property type="entry name" value="DnaJ_domain_CS"/>
</dbReference>
<dbReference type="GeneID" id="39731388"/>
<gene>
    <name evidence="4" type="ORF">PGAL8A_00285500</name>
</gene>
<reference evidence="4" key="1">
    <citation type="submission" date="2015-04" db="EMBL/GenBank/DDBJ databases">
        <authorList>
            <consortium name="Pathogen Informatics"/>
        </authorList>
    </citation>
    <scope>NUCLEOTIDE SEQUENCE [LARGE SCALE GENOMIC DNA]</scope>
    <source>
        <strain evidence="4">8A</strain>
    </source>
</reference>
<evidence type="ECO:0000259" key="3">
    <source>
        <dbReference type="PROSITE" id="PS50076"/>
    </source>
</evidence>
<dbReference type="PRINTS" id="PR00625">
    <property type="entry name" value="JDOMAIN"/>
</dbReference>
<dbReference type="PANTHER" id="PTHR44360">
    <property type="entry name" value="DNAJ HOMOLOG SUBFAMILY B MEMBER 9"/>
    <property type="match status" value="1"/>
</dbReference>
<feature type="transmembrane region" description="Helical" evidence="2">
    <location>
        <begin position="209"/>
        <end position="226"/>
    </location>
</feature>
<dbReference type="InterPro" id="IPR001623">
    <property type="entry name" value="DnaJ_domain"/>
</dbReference>
<dbReference type="PROSITE" id="PS50076">
    <property type="entry name" value="DNAJ_2"/>
    <property type="match status" value="1"/>
</dbReference>
<dbReference type="Proteomes" id="UP000220797">
    <property type="component" value="Unassembled WGS sequence"/>
</dbReference>
<sequence>MEEIIMHMIIIAPLTKWLIGSNRVWNKGKREYGIYLALLLLFCVGIYELRKPDKNFYEILNLNSYASKGDIQQSFRRMSRIYHPDKNKESDSLDRFNKIREAYEVLANEEKKYYYDRYGDFGESEITNFFYVEILIISIFQFAISFIFGFLYTYGKDNEKYRILICLYITLNFCMEIIYRFSQESNSFLSFLPIFCHYTPFERIQALRVLVPLVMNAILLLDIYFLDEDTEVYISSFCEYVFENNSKIIKNLEDTVIFYARLIDGKIDENNDFSWRKEKTNIQIKNVYELDEELTYDKKYDKDDLFYSLLYKIIENNKDQIDLKIPKKELCRRFDWSRWFIASVFEINAEEKNFIESNATKGIIFSSALYFIGLASHLLSK</sequence>
<accession>A0A1J1GT47</accession>
<evidence type="ECO:0000256" key="2">
    <source>
        <dbReference type="SAM" id="Phobius"/>
    </source>
</evidence>
<keyword evidence="2" id="KW-0812">Transmembrane</keyword>
<dbReference type="AlphaFoldDB" id="A0A1J1GT47"/>
<dbReference type="GO" id="GO:0036503">
    <property type="term" value="P:ERAD pathway"/>
    <property type="evidence" value="ECO:0007669"/>
    <property type="project" value="TreeGrafter"/>
</dbReference>
<keyword evidence="2" id="KW-0472">Membrane</keyword>
<evidence type="ECO:0000313" key="4">
    <source>
        <dbReference type="EMBL" id="CRG95658.1"/>
    </source>
</evidence>
<dbReference type="EMBL" id="CVMV01000045">
    <property type="protein sequence ID" value="CRG95658.1"/>
    <property type="molecule type" value="Genomic_DNA"/>
</dbReference>
<dbReference type="GO" id="GO:0051087">
    <property type="term" value="F:protein-folding chaperone binding"/>
    <property type="evidence" value="ECO:0007669"/>
    <property type="project" value="TreeGrafter"/>
</dbReference>
<keyword evidence="5" id="KW-1185">Reference proteome</keyword>
<dbReference type="Gene3D" id="1.10.287.110">
    <property type="entry name" value="DnaJ domain"/>
    <property type="match status" value="1"/>
</dbReference>
<dbReference type="RefSeq" id="XP_028528466.1">
    <property type="nucleotide sequence ID" value="XM_028671855.1"/>
</dbReference>
<dbReference type="InterPro" id="IPR036869">
    <property type="entry name" value="J_dom_sf"/>
</dbReference>
<dbReference type="GO" id="GO:0051787">
    <property type="term" value="F:misfolded protein binding"/>
    <property type="evidence" value="ECO:0007669"/>
    <property type="project" value="TreeGrafter"/>
</dbReference>
<dbReference type="InterPro" id="IPR051948">
    <property type="entry name" value="Hsp70_co-chaperone_J-domain"/>
</dbReference>
<feature type="transmembrane region" description="Helical" evidence="2">
    <location>
        <begin position="129"/>
        <end position="151"/>
    </location>
</feature>
<feature type="transmembrane region" description="Helical" evidence="2">
    <location>
        <begin position="362"/>
        <end position="379"/>
    </location>
</feature>
<dbReference type="PANTHER" id="PTHR44360:SF1">
    <property type="entry name" value="DNAJ HOMOLOG SUBFAMILY B MEMBER 9"/>
    <property type="match status" value="1"/>
</dbReference>
<dbReference type="VEuPathDB" id="PlasmoDB:PGAL8A_00285500"/>
<proteinExistence type="predicted"/>
<dbReference type="GO" id="GO:0005783">
    <property type="term" value="C:endoplasmic reticulum"/>
    <property type="evidence" value="ECO:0007669"/>
    <property type="project" value="TreeGrafter"/>
</dbReference>
<keyword evidence="1" id="KW-0143">Chaperone</keyword>
<comment type="caution">
    <text evidence="4">The sequence shown here is derived from an EMBL/GenBank/DDBJ whole genome shotgun (WGS) entry which is preliminary data.</text>
</comment>
<dbReference type="PROSITE" id="PS00636">
    <property type="entry name" value="DNAJ_1"/>
    <property type="match status" value="1"/>
</dbReference>
<feature type="domain" description="J" evidence="3">
    <location>
        <begin position="55"/>
        <end position="119"/>
    </location>
</feature>
<keyword evidence="2" id="KW-1133">Transmembrane helix</keyword>
<organism evidence="4 5">
    <name type="scientific">Plasmodium gallinaceum</name>
    <dbReference type="NCBI Taxonomy" id="5849"/>
    <lineage>
        <taxon>Eukaryota</taxon>
        <taxon>Sar</taxon>
        <taxon>Alveolata</taxon>
        <taxon>Apicomplexa</taxon>
        <taxon>Aconoidasida</taxon>
        <taxon>Haemosporida</taxon>
        <taxon>Plasmodiidae</taxon>
        <taxon>Plasmodium</taxon>
        <taxon>Plasmodium (Haemamoeba)</taxon>
    </lineage>
</organism>
<evidence type="ECO:0000256" key="1">
    <source>
        <dbReference type="ARBA" id="ARBA00023186"/>
    </source>
</evidence>
<dbReference type="OrthoDB" id="10250354at2759"/>
<dbReference type="Pfam" id="PF00226">
    <property type="entry name" value="DnaJ"/>
    <property type="match status" value="1"/>
</dbReference>
<feature type="transmembrane region" description="Helical" evidence="2">
    <location>
        <begin position="32"/>
        <end position="49"/>
    </location>
</feature>